<dbReference type="Proteomes" id="UP000095287">
    <property type="component" value="Unplaced"/>
</dbReference>
<protein>
    <submittedName>
        <fullName evidence="2">Transmembrane protein</fullName>
    </submittedName>
</protein>
<accession>A0A1I8AGG4</accession>
<keyword evidence="1" id="KW-1185">Reference proteome</keyword>
<dbReference type="AlphaFoldDB" id="A0A1I8AGG4"/>
<organism evidence="1 2">
    <name type="scientific">Steinernema glaseri</name>
    <dbReference type="NCBI Taxonomy" id="37863"/>
    <lineage>
        <taxon>Eukaryota</taxon>
        <taxon>Metazoa</taxon>
        <taxon>Ecdysozoa</taxon>
        <taxon>Nematoda</taxon>
        <taxon>Chromadorea</taxon>
        <taxon>Rhabditida</taxon>
        <taxon>Tylenchina</taxon>
        <taxon>Panagrolaimomorpha</taxon>
        <taxon>Strongyloidoidea</taxon>
        <taxon>Steinernematidae</taxon>
        <taxon>Steinernema</taxon>
    </lineage>
</organism>
<sequence length="132" mass="14448">MKEDNTRPWDSLTLGHSPKRRRSNYDLITLVLGKDAVKGHFHFVCCVAGPAAKDKMASAYRLLTVVALLLLSFYGPETQARFLIGKRPSSRGFEGGPIFGFVSDGSSQYGSISGSPQDSYNSLISLRGRYGK</sequence>
<evidence type="ECO:0000313" key="2">
    <source>
        <dbReference type="WBParaSite" id="L893_g5487.t2"/>
    </source>
</evidence>
<reference evidence="2" key="1">
    <citation type="submission" date="2016-11" db="UniProtKB">
        <authorList>
            <consortium name="WormBaseParasite"/>
        </authorList>
    </citation>
    <scope>IDENTIFICATION</scope>
</reference>
<proteinExistence type="predicted"/>
<evidence type="ECO:0000313" key="1">
    <source>
        <dbReference type="Proteomes" id="UP000095287"/>
    </source>
</evidence>
<name>A0A1I8AGG4_9BILA</name>
<dbReference type="WBParaSite" id="L893_g5487.t2">
    <property type="protein sequence ID" value="L893_g5487.t2"/>
    <property type="gene ID" value="L893_g5487"/>
</dbReference>